<name>D1VRS6_9FIRM</name>
<gene>
    <name evidence="1" type="ORF">HMPREF0628_0225</name>
</gene>
<sequence length="113" mass="13691">MKYILITNSNNKVLIFREGDNEHLNKFLNTENKHITEDNYFTEEEWKKFDLYRHSANCSKSDEDFEEYCKMAKRVGLPKPERDSTIRPLHEYGKNAYRDKNGKWRMKINKQII</sequence>
<dbReference type="RefSeq" id="WP_004823804.1">
    <property type="nucleotide sequence ID" value="NZ_ADDO01000010.1"/>
</dbReference>
<dbReference type="Proteomes" id="UP000005711">
    <property type="component" value="Unassembled WGS sequence"/>
</dbReference>
<organism evidence="1 2">
    <name type="scientific">Peptoniphilus lacrimalis 315-B</name>
    <dbReference type="NCBI Taxonomy" id="596330"/>
    <lineage>
        <taxon>Bacteria</taxon>
        <taxon>Bacillati</taxon>
        <taxon>Bacillota</taxon>
        <taxon>Tissierellia</taxon>
        <taxon>Tissierellales</taxon>
        <taxon>Peptoniphilaceae</taxon>
        <taxon>Peptoniphilus</taxon>
    </lineage>
</organism>
<dbReference type="EMBL" id="ADDO01000010">
    <property type="protein sequence ID" value="EFA90750.1"/>
    <property type="molecule type" value="Genomic_DNA"/>
</dbReference>
<dbReference type="eggNOG" id="ENOG5033J8C">
    <property type="taxonomic scope" value="Bacteria"/>
</dbReference>
<reference evidence="1 2" key="1">
    <citation type="submission" date="2009-12" db="EMBL/GenBank/DDBJ databases">
        <title>Genome Sequence of Peptoniphilus lacrimalis 315-B.</title>
        <authorList>
            <person name="Durkin A.S."/>
            <person name="Madupu R."/>
            <person name="Torralba M."/>
            <person name="Methe B."/>
            <person name="Sutton G."/>
            <person name="Strausberg R.L."/>
            <person name="Nelson K.E."/>
        </authorList>
    </citation>
    <scope>NUCLEOTIDE SEQUENCE [LARGE SCALE GENOMIC DNA]</scope>
    <source>
        <strain evidence="1 2">315-B</strain>
    </source>
</reference>
<evidence type="ECO:0000313" key="1">
    <source>
        <dbReference type="EMBL" id="EFA90750.1"/>
    </source>
</evidence>
<keyword evidence="2" id="KW-1185">Reference proteome</keyword>
<protein>
    <submittedName>
        <fullName evidence="1">Uncharacterized protein</fullName>
    </submittedName>
</protein>
<comment type="caution">
    <text evidence="1">The sequence shown here is derived from an EMBL/GenBank/DDBJ whole genome shotgun (WGS) entry which is preliminary data.</text>
</comment>
<proteinExistence type="predicted"/>
<dbReference type="AlphaFoldDB" id="D1VRS6"/>
<evidence type="ECO:0000313" key="2">
    <source>
        <dbReference type="Proteomes" id="UP000005711"/>
    </source>
</evidence>
<accession>D1VRS6</accession>